<dbReference type="RefSeq" id="WP_209762525.1">
    <property type="nucleotide sequence ID" value="NZ_JAGINP010000001.1"/>
</dbReference>
<name>A0ABS4SD14_9PROT</name>
<proteinExistence type="predicted"/>
<evidence type="ECO:0000259" key="1">
    <source>
        <dbReference type="Pfam" id="PF03886"/>
    </source>
</evidence>
<sequence length="225" mass="24013">MSGWRKTATGKARRALLAAALVGAPLWLGACAVLDPTAPNLYTLTPSGPADPTVPRADWQLLVETPVAGAGIDTPRIAVTRGVTAIDYFADVSWADRVPNLVQGLIVQSFENSGRIVAVGRDTVGLRADFVLKTDLRDFQAEFVTPTATFPDRVHVRIAAKLVSMPRRTIEAGETFEAIVPVSGRTFQDVVNAFNEALGTVEAALVQWALRNGNAVYRAGSGRTS</sequence>
<gene>
    <name evidence="2" type="ORF">J2851_000199</name>
</gene>
<dbReference type="InterPro" id="IPR005586">
    <property type="entry name" value="ABC_trans_aux"/>
</dbReference>
<dbReference type="Gene3D" id="3.40.50.10610">
    <property type="entry name" value="ABC-type transport auxiliary lipoprotein component"/>
    <property type="match status" value="1"/>
</dbReference>
<comment type="caution">
    <text evidence="2">The sequence shown here is derived from an EMBL/GenBank/DDBJ whole genome shotgun (WGS) entry which is preliminary data.</text>
</comment>
<organism evidence="2 3">
    <name type="scientific">Azospirillum rugosum</name>
    <dbReference type="NCBI Taxonomy" id="416170"/>
    <lineage>
        <taxon>Bacteria</taxon>
        <taxon>Pseudomonadati</taxon>
        <taxon>Pseudomonadota</taxon>
        <taxon>Alphaproteobacteria</taxon>
        <taxon>Rhodospirillales</taxon>
        <taxon>Azospirillaceae</taxon>
        <taxon>Azospirillum</taxon>
    </lineage>
</organism>
<accession>A0ABS4SD14</accession>
<keyword evidence="3" id="KW-1185">Reference proteome</keyword>
<evidence type="ECO:0000313" key="3">
    <source>
        <dbReference type="Proteomes" id="UP000781958"/>
    </source>
</evidence>
<protein>
    <submittedName>
        <fullName evidence="2">Cholesterol transport system auxiliary component</fullName>
    </submittedName>
</protein>
<evidence type="ECO:0000313" key="2">
    <source>
        <dbReference type="EMBL" id="MBP2290462.1"/>
    </source>
</evidence>
<dbReference type="Proteomes" id="UP000781958">
    <property type="component" value="Unassembled WGS sequence"/>
</dbReference>
<dbReference type="PROSITE" id="PS51257">
    <property type="entry name" value="PROKAR_LIPOPROTEIN"/>
    <property type="match status" value="1"/>
</dbReference>
<feature type="domain" description="ABC-type transport auxiliary lipoprotein component" evidence="1">
    <location>
        <begin position="42"/>
        <end position="203"/>
    </location>
</feature>
<reference evidence="2 3" key="1">
    <citation type="submission" date="2021-03" db="EMBL/GenBank/DDBJ databases">
        <title>Genomic Encyclopedia of Type Strains, Phase III (KMG-III): the genomes of soil and plant-associated and newly described type strains.</title>
        <authorList>
            <person name="Whitman W."/>
        </authorList>
    </citation>
    <scope>NUCLEOTIDE SEQUENCE [LARGE SCALE GENOMIC DNA]</scope>
    <source>
        <strain evidence="2 3">IMMIB AFH-6</strain>
    </source>
</reference>
<dbReference type="EMBL" id="JAGINP010000001">
    <property type="protein sequence ID" value="MBP2290462.1"/>
    <property type="molecule type" value="Genomic_DNA"/>
</dbReference>
<dbReference type="SUPFAM" id="SSF159594">
    <property type="entry name" value="XCC0632-like"/>
    <property type="match status" value="1"/>
</dbReference>
<dbReference type="Pfam" id="PF03886">
    <property type="entry name" value="ABC_trans_aux"/>
    <property type="match status" value="1"/>
</dbReference>